<gene>
    <name evidence="1" type="ORF">BWR18_04650</name>
</gene>
<protein>
    <recommendedName>
        <fullName evidence="3">Phosphate ABC transporter substrate-binding protein</fullName>
    </recommendedName>
</protein>
<dbReference type="PANTHER" id="PTHR35841:SF1">
    <property type="entry name" value="PHOSPHONATES-BINDING PERIPLASMIC PROTEIN"/>
    <property type="match status" value="1"/>
</dbReference>
<evidence type="ECO:0000313" key="1">
    <source>
        <dbReference type="EMBL" id="APX11055.1"/>
    </source>
</evidence>
<dbReference type="EMBL" id="CP019312">
    <property type="protein sequence ID" value="APX11055.1"/>
    <property type="molecule type" value="Genomic_DNA"/>
</dbReference>
<dbReference type="OrthoDB" id="7353682at2"/>
<dbReference type="KEGG" id="tom:BWR18_04650"/>
<proteinExistence type="predicted"/>
<sequence length="245" mass="26393">MIASLGMYDMPHLQGAHDRLWAGIRTALGHGPETLTRGDDLWRVWQAPDLLLAQTCGLPYRARLHGHVALIGTPDYGLPDCPPGHYFSYLIRRRDDTRGLKALCNQGVMAFNEPLSQSGWAAPVTHLTARNLAPRRMRQTGAHLASLNAVAAGDADFAAIDALTLLLAAQHDIDTTAAVTPFDRTAPTPALPYITARTLDPAPLAHAMRAAIARLSPTDRSALRLKGLVNMPASAYLALPIPPDP</sequence>
<dbReference type="SUPFAM" id="SSF53850">
    <property type="entry name" value="Periplasmic binding protein-like II"/>
    <property type="match status" value="1"/>
</dbReference>
<organism evidence="1 2">
    <name type="scientific">Tateyamaria omphalii</name>
    <dbReference type="NCBI Taxonomy" id="299262"/>
    <lineage>
        <taxon>Bacteria</taxon>
        <taxon>Pseudomonadati</taxon>
        <taxon>Pseudomonadota</taxon>
        <taxon>Alphaproteobacteria</taxon>
        <taxon>Rhodobacterales</taxon>
        <taxon>Roseobacteraceae</taxon>
        <taxon>Tateyamaria</taxon>
    </lineage>
</organism>
<name>A0A1P8MSM3_9RHOB</name>
<dbReference type="Pfam" id="PF12974">
    <property type="entry name" value="Phosphonate-bd"/>
    <property type="match status" value="1"/>
</dbReference>
<dbReference type="Gene3D" id="3.40.190.10">
    <property type="entry name" value="Periplasmic binding protein-like II"/>
    <property type="match status" value="1"/>
</dbReference>
<dbReference type="Proteomes" id="UP000186336">
    <property type="component" value="Chromosome"/>
</dbReference>
<dbReference type="RefSeq" id="WP_076626921.1">
    <property type="nucleotide sequence ID" value="NZ_CP019312.1"/>
</dbReference>
<dbReference type="PANTHER" id="PTHR35841">
    <property type="entry name" value="PHOSPHONATES-BINDING PERIPLASMIC PROTEIN"/>
    <property type="match status" value="1"/>
</dbReference>
<dbReference type="STRING" id="299262.BWR18_04650"/>
<evidence type="ECO:0008006" key="3">
    <source>
        <dbReference type="Google" id="ProtNLM"/>
    </source>
</evidence>
<accession>A0A1P8MSM3</accession>
<dbReference type="AlphaFoldDB" id="A0A1P8MSM3"/>
<reference evidence="1 2" key="1">
    <citation type="submission" date="2017-01" db="EMBL/GenBank/DDBJ databases">
        <title>Complete genome of Tateyamaria omphalii DOK1-4 isolated from seawater in Dokdo.</title>
        <authorList>
            <person name="Kim J.H."/>
            <person name="Chi W.-J."/>
        </authorList>
    </citation>
    <scope>NUCLEOTIDE SEQUENCE [LARGE SCALE GENOMIC DNA]</scope>
    <source>
        <strain evidence="1 2">DOK1-4</strain>
    </source>
</reference>
<keyword evidence="2" id="KW-1185">Reference proteome</keyword>
<evidence type="ECO:0000313" key="2">
    <source>
        <dbReference type="Proteomes" id="UP000186336"/>
    </source>
</evidence>